<dbReference type="RefSeq" id="WP_136060401.1">
    <property type="nucleotide sequence ID" value="NZ_CAAHFH010000001.1"/>
</dbReference>
<keyword evidence="1" id="KW-0472">Membrane</keyword>
<name>A0A6C2UFS6_9BACT</name>
<keyword evidence="1" id="KW-1133">Transmembrane helix</keyword>
<dbReference type="AlphaFoldDB" id="A0A6C2UFS6"/>
<feature type="transmembrane region" description="Helical" evidence="1">
    <location>
        <begin position="6"/>
        <end position="26"/>
    </location>
</feature>
<evidence type="ECO:0000256" key="1">
    <source>
        <dbReference type="SAM" id="Phobius"/>
    </source>
</evidence>
<sequence length="162" mass="17905">MNVITVIIVVFGIALFILFILIEDAFDKLVDWLFSLVGLQSGNGPLLTKASMEGETIVLSLENQGKHRFKLVGIEGRDGNQKRCFPTPYLDINDVHNPQAEKRVRKQFAKFTLGSGESKKVILNKAELITMNCQALTVLDTKGRAWPVVGFHADATFSDTGP</sequence>
<evidence type="ECO:0000313" key="3">
    <source>
        <dbReference type="Proteomes" id="UP000346198"/>
    </source>
</evidence>
<dbReference type="Proteomes" id="UP000346198">
    <property type="component" value="Unassembled WGS sequence"/>
</dbReference>
<evidence type="ECO:0000313" key="2">
    <source>
        <dbReference type="EMBL" id="VGO18958.1"/>
    </source>
</evidence>
<reference evidence="2 3" key="1">
    <citation type="submission" date="2019-04" db="EMBL/GenBank/DDBJ databases">
        <authorList>
            <person name="Van Vliet M D."/>
        </authorList>
    </citation>
    <scope>NUCLEOTIDE SEQUENCE [LARGE SCALE GENOMIC DNA]</scope>
    <source>
        <strain evidence="2 3">F21</strain>
    </source>
</reference>
<dbReference type="EMBL" id="CAAHFH010000001">
    <property type="protein sequence ID" value="VGO18958.1"/>
    <property type="molecule type" value="Genomic_DNA"/>
</dbReference>
<keyword evidence="1" id="KW-0812">Transmembrane</keyword>
<protein>
    <submittedName>
        <fullName evidence="2">Uncharacterized protein</fullName>
    </submittedName>
</protein>
<organism evidence="2 3">
    <name type="scientific">Pontiella sulfatireligans</name>
    <dbReference type="NCBI Taxonomy" id="2750658"/>
    <lineage>
        <taxon>Bacteria</taxon>
        <taxon>Pseudomonadati</taxon>
        <taxon>Kiritimatiellota</taxon>
        <taxon>Kiritimatiellia</taxon>
        <taxon>Kiritimatiellales</taxon>
        <taxon>Pontiellaceae</taxon>
        <taxon>Pontiella</taxon>
    </lineage>
</organism>
<gene>
    <name evidence="2" type="ORF">SCARR_01012</name>
</gene>
<accession>A0A6C2UFS6</accession>
<proteinExistence type="predicted"/>
<keyword evidence="3" id="KW-1185">Reference proteome</keyword>